<keyword evidence="4" id="KW-1185">Reference proteome</keyword>
<dbReference type="SUPFAM" id="SSF63829">
    <property type="entry name" value="Calcium-dependent phosphotriesterase"/>
    <property type="match status" value="1"/>
</dbReference>
<evidence type="ECO:0000313" key="3">
    <source>
        <dbReference type="EMBL" id="RKT67188.1"/>
    </source>
</evidence>
<dbReference type="GO" id="GO:0012505">
    <property type="term" value="C:endomembrane system"/>
    <property type="evidence" value="ECO:0007669"/>
    <property type="project" value="TreeGrafter"/>
</dbReference>
<dbReference type="OrthoDB" id="3332247at2"/>
<dbReference type="PANTHER" id="PTHR10426:SF88">
    <property type="entry name" value="ADIPOCYTE PLASMA MEMBRANE-ASSOCIATED PROTEIN HEMOMUCIN-RELATED"/>
    <property type="match status" value="1"/>
</dbReference>
<proteinExistence type="predicted"/>
<accession>A0A495X6R1</accession>
<dbReference type="InterPro" id="IPR011042">
    <property type="entry name" value="6-blade_b-propeller_TolB-like"/>
</dbReference>
<name>A0A495X6R1_9PSEU</name>
<evidence type="ECO:0000259" key="2">
    <source>
        <dbReference type="Pfam" id="PF08450"/>
    </source>
</evidence>
<dbReference type="Pfam" id="PF08450">
    <property type="entry name" value="SGL"/>
    <property type="match status" value="1"/>
</dbReference>
<dbReference type="EMBL" id="RBXR01000001">
    <property type="protein sequence ID" value="RKT67188.1"/>
    <property type="molecule type" value="Genomic_DNA"/>
</dbReference>
<dbReference type="GO" id="GO:0016787">
    <property type="term" value="F:hydrolase activity"/>
    <property type="evidence" value="ECO:0007669"/>
    <property type="project" value="TreeGrafter"/>
</dbReference>
<feature type="domain" description="SMP-30/Gluconolactonase/LRE-like region" evidence="2">
    <location>
        <begin position="56"/>
        <end position="234"/>
    </location>
</feature>
<dbReference type="Proteomes" id="UP000272729">
    <property type="component" value="Unassembled WGS sequence"/>
</dbReference>
<feature type="region of interest" description="Disordered" evidence="1">
    <location>
        <begin position="1"/>
        <end position="25"/>
    </location>
</feature>
<gene>
    <name evidence="3" type="ORF">DFJ66_0356</name>
</gene>
<dbReference type="PANTHER" id="PTHR10426">
    <property type="entry name" value="STRICTOSIDINE SYNTHASE-RELATED"/>
    <property type="match status" value="1"/>
</dbReference>
<feature type="compositionally biased region" description="Basic residues" evidence="1">
    <location>
        <begin position="1"/>
        <end position="12"/>
    </location>
</feature>
<reference evidence="3 4" key="1">
    <citation type="submission" date="2018-10" db="EMBL/GenBank/DDBJ databases">
        <title>Sequencing the genomes of 1000 actinobacteria strains.</title>
        <authorList>
            <person name="Klenk H.-P."/>
        </authorList>
    </citation>
    <scope>NUCLEOTIDE SEQUENCE [LARGE SCALE GENOMIC DNA]</scope>
    <source>
        <strain evidence="3 4">DSM 43911</strain>
    </source>
</reference>
<organism evidence="3 4">
    <name type="scientific">Saccharothrix variisporea</name>
    <dbReference type="NCBI Taxonomy" id="543527"/>
    <lineage>
        <taxon>Bacteria</taxon>
        <taxon>Bacillati</taxon>
        <taxon>Actinomycetota</taxon>
        <taxon>Actinomycetes</taxon>
        <taxon>Pseudonocardiales</taxon>
        <taxon>Pseudonocardiaceae</taxon>
        <taxon>Saccharothrix</taxon>
    </lineage>
</organism>
<evidence type="ECO:0000313" key="4">
    <source>
        <dbReference type="Proteomes" id="UP000272729"/>
    </source>
</evidence>
<dbReference type="InterPro" id="IPR013658">
    <property type="entry name" value="SGL"/>
</dbReference>
<protein>
    <submittedName>
        <fullName evidence="3">Sugar lactone lactonase YvrE</fullName>
    </submittedName>
</protein>
<comment type="caution">
    <text evidence="3">The sequence shown here is derived from an EMBL/GenBank/DDBJ whole genome shotgun (WGS) entry which is preliminary data.</text>
</comment>
<dbReference type="AlphaFoldDB" id="A0A495X6R1"/>
<sequence length="320" mass="34668">MPRRLISPRRWRPTPIQDTGPTGPLTILRRLPTGGHGPEDVLFDGQGRVVTGLADGRVVAVDPETGERTVLGTTGGRPLGLEVCADGTVLVCDHDRGLLRISTDVEVLVNEVDGKPLTFASNVVQGPDGTIWFTTSTSRWHLDHYEGDMLEHSRTGRLLRRDPDGTVTTLLDTLAFANGLVLTPTHLLYAETGAYRISRYDLATGTTGPFVDNLPGFPDNMSLGSDGLLWVAIAAPRNPLLDKLLPLPGFLRLLVWNLPTAIRPKATPVAWVMAFDQDGNLVHDLRSTTDYGFVTSVAEHNGTLVLGSLHENDLALLPTP</sequence>
<evidence type="ECO:0000256" key="1">
    <source>
        <dbReference type="SAM" id="MobiDB-lite"/>
    </source>
</evidence>
<dbReference type="RefSeq" id="WP_121217302.1">
    <property type="nucleotide sequence ID" value="NZ_JBIUBA010000085.1"/>
</dbReference>
<dbReference type="Gene3D" id="2.120.10.30">
    <property type="entry name" value="TolB, C-terminal domain"/>
    <property type="match status" value="1"/>
</dbReference>